<keyword evidence="1" id="KW-0472">Membrane</keyword>
<dbReference type="AlphaFoldDB" id="A0A085W965"/>
<sequence length="43" mass="4772">MRTTAGPPVRVVVVVVVVSWTNFMADKMQGREHPVNLTHRPTG</sequence>
<comment type="caution">
    <text evidence="2">The sequence shown here is derived from an EMBL/GenBank/DDBJ whole genome shotgun (WGS) entry which is preliminary data.</text>
</comment>
<dbReference type="EMBL" id="JMCB01000014">
    <property type="protein sequence ID" value="KFE64228.1"/>
    <property type="molecule type" value="Genomic_DNA"/>
</dbReference>
<gene>
    <name evidence="2" type="ORF">DB31_2022</name>
</gene>
<evidence type="ECO:0000256" key="1">
    <source>
        <dbReference type="SAM" id="Phobius"/>
    </source>
</evidence>
<protein>
    <submittedName>
        <fullName evidence="2">Uncharacterized protein</fullName>
    </submittedName>
</protein>
<dbReference type="STRING" id="394096.DB31_2022"/>
<evidence type="ECO:0000313" key="2">
    <source>
        <dbReference type="EMBL" id="KFE64228.1"/>
    </source>
</evidence>
<evidence type="ECO:0000313" key="3">
    <source>
        <dbReference type="Proteomes" id="UP000028725"/>
    </source>
</evidence>
<name>A0A085W965_9BACT</name>
<keyword evidence="1" id="KW-1133">Transmembrane helix</keyword>
<dbReference type="Proteomes" id="UP000028725">
    <property type="component" value="Unassembled WGS sequence"/>
</dbReference>
<proteinExistence type="predicted"/>
<keyword evidence="3" id="KW-1185">Reference proteome</keyword>
<reference evidence="2 3" key="1">
    <citation type="submission" date="2014-04" db="EMBL/GenBank/DDBJ databases">
        <title>Genome assembly of Hyalangium minutum DSM 14724.</title>
        <authorList>
            <person name="Sharma G."/>
            <person name="Subramanian S."/>
        </authorList>
    </citation>
    <scope>NUCLEOTIDE SEQUENCE [LARGE SCALE GENOMIC DNA]</scope>
    <source>
        <strain evidence="2 3">DSM 14724</strain>
    </source>
</reference>
<keyword evidence="1" id="KW-0812">Transmembrane</keyword>
<accession>A0A085W965</accession>
<organism evidence="2 3">
    <name type="scientific">Hyalangium minutum</name>
    <dbReference type="NCBI Taxonomy" id="394096"/>
    <lineage>
        <taxon>Bacteria</taxon>
        <taxon>Pseudomonadati</taxon>
        <taxon>Myxococcota</taxon>
        <taxon>Myxococcia</taxon>
        <taxon>Myxococcales</taxon>
        <taxon>Cystobacterineae</taxon>
        <taxon>Archangiaceae</taxon>
        <taxon>Hyalangium</taxon>
    </lineage>
</organism>
<feature type="transmembrane region" description="Helical" evidence="1">
    <location>
        <begin position="6"/>
        <end position="25"/>
    </location>
</feature>